<dbReference type="PROSITE" id="PS50181">
    <property type="entry name" value="FBOX"/>
    <property type="match status" value="1"/>
</dbReference>
<gene>
    <name evidence="2" type="ORF">E1B28_012935</name>
</gene>
<dbReference type="OrthoDB" id="2322499at2759"/>
<dbReference type="AlphaFoldDB" id="A0A9P7RSK9"/>
<evidence type="ECO:0000313" key="2">
    <source>
        <dbReference type="EMBL" id="KAG7088989.1"/>
    </source>
</evidence>
<dbReference type="EMBL" id="CM032188">
    <property type="protein sequence ID" value="KAG7088989.1"/>
    <property type="molecule type" value="Genomic_DNA"/>
</dbReference>
<feature type="domain" description="F-box" evidence="1">
    <location>
        <begin position="22"/>
        <end position="72"/>
    </location>
</feature>
<comment type="caution">
    <text evidence="2">The sequence shown here is derived from an EMBL/GenBank/DDBJ whole genome shotgun (WGS) entry which is preliminary data.</text>
</comment>
<organism evidence="2 3">
    <name type="scientific">Marasmius oreades</name>
    <name type="common">fairy-ring Marasmius</name>
    <dbReference type="NCBI Taxonomy" id="181124"/>
    <lineage>
        <taxon>Eukaryota</taxon>
        <taxon>Fungi</taxon>
        <taxon>Dikarya</taxon>
        <taxon>Basidiomycota</taxon>
        <taxon>Agaricomycotina</taxon>
        <taxon>Agaricomycetes</taxon>
        <taxon>Agaricomycetidae</taxon>
        <taxon>Agaricales</taxon>
        <taxon>Marasmiineae</taxon>
        <taxon>Marasmiaceae</taxon>
        <taxon>Marasmius</taxon>
    </lineage>
</organism>
<reference evidence="2" key="1">
    <citation type="journal article" date="2021" name="Genome Biol. Evol.">
        <title>The assembled and annotated genome of the fairy-ring fungus Marasmius oreades.</title>
        <authorList>
            <person name="Hiltunen M."/>
            <person name="Ament-Velasquez S.L."/>
            <person name="Johannesson H."/>
        </authorList>
    </citation>
    <scope>NUCLEOTIDE SEQUENCE</scope>
    <source>
        <strain evidence="2">03SP1</strain>
    </source>
</reference>
<sequence length="612" mass="69999">MSSSVVSRGNDGLQAERKLNNPYSLLALPIVLFYEICQYLHPQTLLVLCRVNHLLRDTLSSTESSAMVWCIMRGRYNVPPPFTGRTGLSEYEWAELLFGPPCCQMCGGLKQDAPSHSDLVFQQRLCLHCSKNSTIHKTEIREGIKHGVYPKNILHYVAASPGYFPTGSEKLYDRKELQTVMEQISRQKGLSKDGYLQNRKDHTNAFCKHVYDCSEWRRSGSYSSILWEGKHIAATGRFNSVMSRLTSMGYSEKDVECVKELRCVRKYSLLSEEAWIRIQPELLRPIKNVRLREFFHYTPTSVMIVRREMLRRVYADFLKSLPPGTWASYPPFLTLSLFPPMFEILVSPDNNPVTETQLQNILHGEPLQSDLTAYVTSVERNVARVVKSSSSLSEIYSSVFSLTELQFPSKCHKSATVVIECALCFRLWVSTASFIQHPCCYYGWRGSDSEEPPLGSKMLSELTPLVANKEGRAAMSLISASGLDVVTTTADELDELGKFYKCLTQKDKDEKEYSGTWRECVIHFFGFNPANPHRLHEARDGDIQRWFEMLGDSPERKDERCCWSCGHCNEHVDALVTREVVLEHLRAQHYISEPHVPNDFFHVVPSREECRI</sequence>
<name>A0A9P7RSK9_9AGAR</name>
<keyword evidence="3" id="KW-1185">Reference proteome</keyword>
<evidence type="ECO:0000313" key="3">
    <source>
        <dbReference type="Proteomes" id="UP001049176"/>
    </source>
</evidence>
<proteinExistence type="predicted"/>
<dbReference type="GeneID" id="66082010"/>
<evidence type="ECO:0000259" key="1">
    <source>
        <dbReference type="PROSITE" id="PS50181"/>
    </source>
</evidence>
<accession>A0A9P7RSK9</accession>
<protein>
    <recommendedName>
        <fullName evidence="1">F-box domain-containing protein</fullName>
    </recommendedName>
</protein>
<dbReference type="RefSeq" id="XP_043005460.1">
    <property type="nucleotide sequence ID" value="XM_043158088.1"/>
</dbReference>
<dbReference type="InterPro" id="IPR001810">
    <property type="entry name" value="F-box_dom"/>
</dbReference>
<dbReference type="KEGG" id="more:E1B28_012935"/>
<dbReference type="Proteomes" id="UP001049176">
    <property type="component" value="Chromosome 8"/>
</dbReference>